<evidence type="ECO:0000313" key="1">
    <source>
        <dbReference type="EMBL" id="KEA65621.1"/>
    </source>
</evidence>
<accession>A0A081G4B6</accession>
<comment type="caution">
    <text evidence="1">The sequence shown here is derived from an EMBL/GenBank/DDBJ whole genome shotgun (WGS) entry which is preliminary data.</text>
</comment>
<organism evidence="1 2">
    <name type="scientific">Marinobacterium lacunae</name>
    <dbReference type="NCBI Taxonomy" id="1232683"/>
    <lineage>
        <taxon>Bacteria</taxon>
        <taxon>Pseudomonadati</taxon>
        <taxon>Pseudomonadota</taxon>
        <taxon>Gammaproteobacteria</taxon>
        <taxon>Oceanospirillales</taxon>
        <taxon>Oceanospirillaceae</taxon>
        <taxon>Marinobacterium</taxon>
    </lineage>
</organism>
<dbReference type="EMBL" id="JMQN01000007">
    <property type="protein sequence ID" value="KEA65621.1"/>
    <property type="molecule type" value="Genomic_DNA"/>
</dbReference>
<dbReference type="RefSeq" id="WP_036182452.1">
    <property type="nucleotide sequence ID" value="NZ_JMQN01000007.1"/>
</dbReference>
<evidence type="ECO:0000313" key="2">
    <source>
        <dbReference type="Proteomes" id="UP000028252"/>
    </source>
</evidence>
<dbReference type="STRING" id="1232683.ADIMK_0143"/>
<gene>
    <name evidence="1" type="ORF">ADIMK_0143</name>
</gene>
<name>A0A081G4B6_9GAMM</name>
<dbReference type="PATRIC" id="fig|1232683.4.peg.140"/>
<keyword evidence="2" id="KW-1185">Reference proteome</keyword>
<proteinExistence type="predicted"/>
<sequence length="61" mass="7010">MIIDNLASVVLTRPAVNSKGYQRKIGQEMALRDFPLFFLYHNLITDTPEHELVTDLLLPLK</sequence>
<protein>
    <submittedName>
        <fullName evidence="1">Uncharacterized protein</fullName>
    </submittedName>
</protein>
<dbReference type="Proteomes" id="UP000028252">
    <property type="component" value="Unassembled WGS sequence"/>
</dbReference>
<dbReference type="AlphaFoldDB" id="A0A081G4B6"/>
<reference evidence="1 2" key="1">
    <citation type="submission" date="2014-04" db="EMBL/GenBank/DDBJ databases">
        <title>Marinobacterium kochiensis sp. nov., isolated from sediment sample collected from Kochi backwaters in Kerala, India.</title>
        <authorList>
            <person name="Singh A."/>
            <person name="Pinnaka A.K."/>
        </authorList>
    </citation>
    <scope>NUCLEOTIDE SEQUENCE [LARGE SCALE GENOMIC DNA]</scope>
    <source>
        <strain evidence="1 2">AK27</strain>
    </source>
</reference>